<gene>
    <name evidence="1" type="ORF">IPP15_04695</name>
</gene>
<dbReference type="InterPro" id="IPR037914">
    <property type="entry name" value="SpoVT-AbrB_sf"/>
</dbReference>
<dbReference type="Proteomes" id="UP000808337">
    <property type="component" value="Unassembled WGS sequence"/>
</dbReference>
<sequence length="78" mass="8928">MKIAIIKIGNSKGIRLSKMLLAKYQIEDEVELIMEEAAILIKPIAKPRQDWDKAFAKMRKSADDNLLIESVLSPDDWE</sequence>
<comment type="caution">
    <text evidence="1">The sequence shown here is derived from an EMBL/GenBank/DDBJ whole genome shotgun (WGS) entry which is preliminary data.</text>
</comment>
<dbReference type="Gene3D" id="2.10.260.10">
    <property type="match status" value="1"/>
</dbReference>
<evidence type="ECO:0000313" key="1">
    <source>
        <dbReference type="EMBL" id="MBK9981713.1"/>
    </source>
</evidence>
<keyword evidence="1" id="KW-0238">DNA-binding</keyword>
<protein>
    <submittedName>
        <fullName evidence="1">AbrB/MazE/SpoVT family DNA-binding domain-containing protein</fullName>
    </submittedName>
</protein>
<accession>A0A9D7STI5</accession>
<dbReference type="SUPFAM" id="SSF89447">
    <property type="entry name" value="AbrB/MazE/MraZ-like"/>
    <property type="match status" value="1"/>
</dbReference>
<dbReference type="AlphaFoldDB" id="A0A9D7STI5"/>
<name>A0A9D7STI5_9BACT</name>
<dbReference type="GO" id="GO:0003677">
    <property type="term" value="F:DNA binding"/>
    <property type="evidence" value="ECO:0007669"/>
    <property type="project" value="UniProtKB-KW"/>
</dbReference>
<proteinExistence type="predicted"/>
<reference evidence="1 2" key="1">
    <citation type="submission" date="2020-10" db="EMBL/GenBank/DDBJ databases">
        <title>Connecting structure to function with the recovery of over 1000 high-quality activated sludge metagenome-assembled genomes encoding full-length rRNA genes using long-read sequencing.</title>
        <authorList>
            <person name="Singleton C.M."/>
            <person name="Petriglieri F."/>
            <person name="Kristensen J.M."/>
            <person name="Kirkegaard R.H."/>
            <person name="Michaelsen T.Y."/>
            <person name="Andersen M.H."/>
            <person name="Karst S.M."/>
            <person name="Dueholm M.S."/>
            <person name="Nielsen P.H."/>
            <person name="Albertsen M."/>
        </authorList>
    </citation>
    <scope>NUCLEOTIDE SEQUENCE [LARGE SCALE GENOMIC DNA]</scope>
    <source>
        <strain evidence="1">Ribe_18-Q3-R11-54_MAXAC.273</strain>
    </source>
</reference>
<dbReference type="EMBL" id="JADKGY010000001">
    <property type="protein sequence ID" value="MBK9981713.1"/>
    <property type="molecule type" value="Genomic_DNA"/>
</dbReference>
<evidence type="ECO:0000313" key="2">
    <source>
        <dbReference type="Proteomes" id="UP000808337"/>
    </source>
</evidence>
<organism evidence="1 2">
    <name type="scientific">Candidatus Opimibacter skivensis</name>
    <dbReference type="NCBI Taxonomy" id="2982028"/>
    <lineage>
        <taxon>Bacteria</taxon>
        <taxon>Pseudomonadati</taxon>
        <taxon>Bacteroidota</taxon>
        <taxon>Saprospiria</taxon>
        <taxon>Saprospirales</taxon>
        <taxon>Saprospiraceae</taxon>
        <taxon>Candidatus Opimibacter</taxon>
    </lineage>
</organism>